<keyword evidence="3" id="KW-0998">Cell outer membrane</keyword>
<keyword evidence="5" id="KW-1185">Reference proteome</keyword>
<evidence type="ECO:0000313" key="4">
    <source>
        <dbReference type="EMBL" id="VFS84306.1"/>
    </source>
</evidence>
<organism evidence="4 5">
    <name type="scientific">Kluyvera cryocrescens</name>
    <name type="common">Kluyvera citrophila</name>
    <dbReference type="NCBI Taxonomy" id="580"/>
    <lineage>
        <taxon>Bacteria</taxon>
        <taxon>Pseudomonadati</taxon>
        <taxon>Pseudomonadota</taxon>
        <taxon>Gammaproteobacteria</taxon>
        <taxon>Enterobacterales</taxon>
        <taxon>Enterobacteriaceae</taxon>
        <taxon>Kluyvera</taxon>
    </lineage>
</organism>
<keyword evidence="2" id="KW-0472">Membrane</keyword>
<proteinExistence type="predicted"/>
<dbReference type="SUPFAM" id="SSF56935">
    <property type="entry name" value="Porins"/>
    <property type="match status" value="1"/>
</dbReference>
<sequence>MITTIAVPRWPRWGLDYRGDRFRSSFDFGYQKKTFHGGEMGIGFADISEVPKVPSNTKNTGQKWGYSDIENEFGMAKAEYDLTDNWTTYAALGAQHAHEEGTYGATEADQYQRRCHHQ</sequence>
<reference evidence="4 5" key="1">
    <citation type="submission" date="2019-03" db="EMBL/GenBank/DDBJ databases">
        <authorList>
            <consortium name="Pathogen Informatics"/>
        </authorList>
    </citation>
    <scope>NUCLEOTIDE SEQUENCE [LARGE SCALE GENOMIC DNA]</scope>
    <source>
        <strain evidence="4 5">NCTC12993</strain>
    </source>
</reference>
<dbReference type="Proteomes" id="UP000401081">
    <property type="component" value="Unassembled WGS sequence"/>
</dbReference>
<evidence type="ECO:0000313" key="5">
    <source>
        <dbReference type="Proteomes" id="UP000401081"/>
    </source>
</evidence>
<gene>
    <name evidence="4" type="primary">fcuA_3</name>
    <name evidence="4" type="ORF">NCTC12993_06428</name>
</gene>
<dbReference type="Gene3D" id="2.40.170.20">
    <property type="entry name" value="TonB-dependent receptor, beta-barrel domain"/>
    <property type="match status" value="1"/>
</dbReference>
<name>A0A485CHW5_KLUCR</name>
<dbReference type="GO" id="GO:0009279">
    <property type="term" value="C:cell outer membrane"/>
    <property type="evidence" value="ECO:0007669"/>
    <property type="project" value="UniProtKB-SubCell"/>
</dbReference>
<keyword evidence="4" id="KW-0675">Receptor</keyword>
<protein>
    <submittedName>
        <fullName evidence="4">Ferrichrome receptor FcuA</fullName>
    </submittedName>
</protein>
<evidence type="ECO:0000256" key="2">
    <source>
        <dbReference type="ARBA" id="ARBA00023136"/>
    </source>
</evidence>
<dbReference type="InterPro" id="IPR036942">
    <property type="entry name" value="Beta-barrel_TonB_sf"/>
</dbReference>
<dbReference type="EMBL" id="CAADJD010000026">
    <property type="protein sequence ID" value="VFS84306.1"/>
    <property type="molecule type" value="Genomic_DNA"/>
</dbReference>
<dbReference type="AlphaFoldDB" id="A0A485CHW5"/>
<evidence type="ECO:0000256" key="1">
    <source>
        <dbReference type="ARBA" id="ARBA00004442"/>
    </source>
</evidence>
<comment type="subcellular location">
    <subcellularLocation>
        <location evidence="1">Cell outer membrane</location>
    </subcellularLocation>
</comment>
<accession>A0A485CHW5</accession>
<evidence type="ECO:0000256" key="3">
    <source>
        <dbReference type="ARBA" id="ARBA00023237"/>
    </source>
</evidence>